<dbReference type="PIRSF" id="PIRSF037834">
    <property type="entry name" value="PA_CoA_Oase3"/>
    <property type="match status" value="1"/>
</dbReference>
<dbReference type="GO" id="GO:0005829">
    <property type="term" value="C:cytosol"/>
    <property type="evidence" value="ECO:0007669"/>
    <property type="project" value="TreeGrafter"/>
</dbReference>
<dbReference type="EMBL" id="FMYF01000002">
    <property type="protein sequence ID" value="SDB80645.1"/>
    <property type="molecule type" value="Genomic_DNA"/>
</dbReference>
<dbReference type="OrthoDB" id="9789947at2"/>
<sequence>MSFATIDSATKQSAGTAITAEEIAEGLHEGHTASPDVARYALTLGDDALILAQRLGWWISRAPEMEEDIALGNIALDLLGHARFLLTYAGSADGRTEDDLAYFRTEEEFRSCRLVEQPNGDFAHTIARQLLFSQYAYLLYRELAGSADSVLGAIADKALKEVAYHRDHATQWTLRLGDGTEESHRRMQEAIEHVWPYLEELFTDEDLHDRLEGIAVRPSSLRAEFDAHVADVLAAATLEVPQVPQAMAYGGVRSGAASEHRGFILAEMQSLAVRHPGATW</sequence>
<protein>
    <submittedName>
        <fullName evidence="1">Ring-1,2-phenylacetyl-CoA epoxidase subunit PaaC</fullName>
    </submittedName>
</protein>
<accession>A0A1G6GFW5</accession>
<dbReference type="STRING" id="1577474.GA0111570_102436"/>
<evidence type="ECO:0000313" key="2">
    <source>
        <dbReference type="Proteomes" id="UP000199086"/>
    </source>
</evidence>
<evidence type="ECO:0000313" key="1">
    <source>
        <dbReference type="EMBL" id="SDB80645.1"/>
    </source>
</evidence>
<dbReference type="Proteomes" id="UP000199086">
    <property type="component" value="Unassembled WGS sequence"/>
</dbReference>
<dbReference type="Pfam" id="PF05138">
    <property type="entry name" value="PaaA_PaaC"/>
    <property type="match status" value="1"/>
</dbReference>
<dbReference type="InterPro" id="IPR011882">
    <property type="entry name" value="PaaC"/>
</dbReference>
<dbReference type="InterPro" id="IPR012347">
    <property type="entry name" value="Ferritin-like"/>
</dbReference>
<gene>
    <name evidence="1" type="ORF">GA0111570_102436</name>
</gene>
<proteinExistence type="predicted"/>
<dbReference type="InterPro" id="IPR009078">
    <property type="entry name" value="Ferritin-like_SF"/>
</dbReference>
<dbReference type="PANTHER" id="PTHR30458:SF0">
    <property type="entry name" value="1,2-PHENYLACETYL-COA EPOXIDASE, SUBUNIT C"/>
    <property type="match status" value="1"/>
</dbReference>
<dbReference type="PANTHER" id="PTHR30458">
    <property type="entry name" value="PHENYLACETIC ACID DEGRADATION PROTEIN PAA"/>
    <property type="match status" value="1"/>
</dbReference>
<dbReference type="AlphaFoldDB" id="A0A1G6GFW5"/>
<dbReference type="RefSeq" id="WP_092606957.1">
    <property type="nucleotide sequence ID" value="NZ_FMYF01000002.1"/>
</dbReference>
<keyword evidence="2" id="KW-1185">Reference proteome</keyword>
<organism evidence="1 2">
    <name type="scientific">Raineyella antarctica</name>
    <dbReference type="NCBI Taxonomy" id="1577474"/>
    <lineage>
        <taxon>Bacteria</taxon>
        <taxon>Bacillati</taxon>
        <taxon>Actinomycetota</taxon>
        <taxon>Actinomycetes</taxon>
        <taxon>Propionibacteriales</taxon>
        <taxon>Propionibacteriaceae</taxon>
        <taxon>Raineyella</taxon>
    </lineage>
</organism>
<dbReference type="InterPro" id="IPR052703">
    <property type="entry name" value="Aromatic_CoA_ox/epox"/>
</dbReference>
<dbReference type="SUPFAM" id="SSF47240">
    <property type="entry name" value="Ferritin-like"/>
    <property type="match status" value="1"/>
</dbReference>
<dbReference type="NCBIfam" id="TIGR02158">
    <property type="entry name" value="PA_CoA_Oxy3"/>
    <property type="match status" value="1"/>
</dbReference>
<dbReference type="Gene3D" id="1.20.1260.10">
    <property type="match status" value="1"/>
</dbReference>
<dbReference type="InterPro" id="IPR007814">
    <property type="entry name" value="PaaA_PaaC"/>
</dbReference>
<name>A0A1G6GFW5_9ACTN</name>
<dbReference type="GO" id="GO:0010124">
    <property type="term" value="P:phenylacetate catabolic process"/>
    <property type="evidence" value="ECO:0007669"/>
    <property type="project" value="InterPro"/>
</dbReference>
<reference evidence="1 2" key="1">
    <citation type="submission" date="2016-06" db="EMBL/GenBank/DDBJ databases">
        <authorList>
            <person name="Olsen C.W."/>
            <person name="Carey S."/>
            <person name="Hinshaw L."/>
            <person name="Karasin A.I."/>
        </authorList>
    </citation>
    <scope>NUCLEOTIDE SEQUENCE [LARGE SCALE GENOMIC DNA]</scope>
    <source>
        <strain evidence="1 2">LZ-22</strain>
    </source>
</reference>